<dbReference type="SFLD" id="SFLDS00003">
    <property type="entry name" value="Haloacid_Dehalogenase"/>
    <property type="match status" value="1"/>
</dbReference>
<dbReference type="SFLD" id="SFLDG01129">
    <property type="entry name" value="C1.5:_HAD__Beta-PGM__Phosphata"/>
    <property type="match status" value="1"/>
</dbReference>
<dbReference type="Pfam" id="PF00702">
    <property type="entry name" value="Hydrolase"/>
    <property type="match status" value="1"/>
</dbReference>
<evidence type="ECO:0000313" key="4">
    <source>
        <dbReference type="EMBL" id="MCA2015421.1"/>
    </source>
</evidence>
<evidence type="ECO:0000256" key="2">
    <source>
        <dbReference type="ARBA" id="ARBA00022801"/>
    </source>
</evidence>
<evidence type="ECO:0000313" key="5">
    <source>
        <dbReference type="Proteomes" id="UP001199044"/>
    </source>
</evidence>
<dbReference type="PANTHER" id="PTHR46470:SF4">
    <property type="entry name" value="5-AMINO-6-(5-PHOSPHO-D-RIBITYLAMINO)URACIL PHOSPHATASE YIGB"/>
    <property type="match status" value="1"/>
</dbReference>
<reference evidence="5" key="1">
    <citation type="submission" date="2023-07" db="EMBL/GenBank/DDBJ databases">
        <title>Molecular identification of indigenous halophilic bacteria isolated from red sea cost, biodegradation of synthetic dyes and assessment of degraded metabolite toxicity.</title>
        <authorList>
            <person name="Chaieb K."/>
            <person name="Altayb H.N."/>
        </authorList>
    </citation>
    <scope>NUCLEOTIDE SEQUENCE [LARGE SCALE GENOMIC DNA]</scope>
    <source>
        <strain evidence="5">K20</strain>
    </source>
</reference>
<dbReference type="InterPro" id="IPR006439">
    <property type="entry name" value="HAD-SF_hydro_IA"/>
</dbReference>
<dbReference type="InterPro" id="IPR051400">
    <property type="entry name" value="HAD-like_hydrolase"/>
</dbReference>
<evidence type="ECO:0000256" key="1">
    <source>
        <dbReference type="ARBA" id="ARBA00001946"/>
    </source>
</evidence>
<protein>
    <submittedName>
        <fullName evidence="4">5-amino-6-(5-phospho-D-ribitylamino)uracil phosphatase YigB</fullName>
        <ecNumber evidence="4">3.1.3.104</ecNumber>
    </submittedName>
</protein>
<keyword evidence="2 4" id="KW-0378">Hydrolase</keyword>
<keyword evidence="3" id="KW-0460">Magnesium</keyword>
<dbReference type="RefSeq" id="WP_225249778.1">
    <property type="nucleotide sequence ID" value="NZ_JAIWIU010000026.1"/>
</dbReference>
<sequence length="240" mass="27323">MLVYRNLLPIQAMTFDLDDTLYDNRPVIRHLDEQITLWLHKNHPVTAKYDARQWYELKMKLLYQNGDLRHDVSLWRFTQIKQGLIDFGYSESAADAAASDAMVEVNYLRNLVDVPQETHRVLSLLSQKIPLVAITNGNVNAEKIGLKHYFQQVFCAGPDGRSKPDADLFNKASLYLGLPPCSILHIGDHPVTDVFGAINNGFQACWFNDRGITAMQSNRLHTLPHVEVHHLGQLINLLKP</sequence>
<accession>A0ABS7YID2</accession>
<dbReference type="SUPFAM" id="SSF56784">
    <property type="entry name" value="HAD-like"/>
    <property type="match status" value="1"/>
</dbReference>
<dbReference type="NCBIfam" id="TIGR01549">
    <property type="entry name" value="HAD-SF-IA-v1"/>
    <property type="match status" value="1"/>
</dbReference>
<dbReference type="NCBIfam" id="NF008018">
    <property type="entry name" value="PRK10748.1"/>
    <property type="match status" value="1"/>
</dbReference>
<keyword evidence="5" id="KW-1185">Reference proteome</keyword>
<proteinExistence type="predicted"/>
<evidence type="ECO:0000256" key="3">
    <source>
        <dbReference type="ARBA" id="ARBA00022842"/>
    </source>
</evidence>
<comment type="cofactor">
    <cofactor evidence="1">
        <name>Mg(2+)</name>
        <dbReference type="ChEBI" id="CHEBI:18420"/>
    </cofactor>
</comment>
<dbReference type="EMBL" id="JAIWIU010000026">
    <property type="protein sequence ID" value="MCA2015421.1"/>
    <property type="molecule type" value="Genomic_DNA"/>
</dbReference>
<dbReference type="Gene3D" id="3.40.50.1000">
    <property type="entry name" value="HAD superfamily/HAD-like"/>
    <property type="match status" value="1"/>
</dbReference>
<gene>
    <name evidence="4" type="primary">yigB</name>
    <name evidence="4" type="ORF">LDJ79_04805</name>
</gene>
<organism evidence="4 5">
    <name type="scientific">Vibrio tritonius</name>
    <dbReference type="NCBI Taxonomy" id="1435069"/>
    <lineage>
        <taxon>Bacteria</taxon>
        <taxon>Pseudomonadati</taxon>
        <taxon>Pseudomonadota</taxon>
        <taxon>Gammaproteobacteria</taxon>
        <taxon>Vibrionales</taxon>
        <taxon>Vibrionaceae</taxon>
        <taxon>Vibrio</taxon>
    </lineage>
</organism>
<dbReference type="InterPro" id="IPR036412">
    <property type="entry name" value="HAD-like_sf"/>
</dbReference>
<dbReference type="InterPro" id="IPR023214">
    <property type="entry name" value="HAD_sf"/>
</dbReference>
<dbReference type="EC" id="3.1.3.104" evidence="4"/>
<comment type="caution">
    <text evidence="4">The sequence shown here is derived from an EMBL/GenBank/DDBJ whole genome shotgun (WGS) entry which is preliminary data.</text>
</comment>
<dbReference type="Gene3D" id="1.20.120.1600">
    <property type="match status" value="1"/>
</dbReference>
<dbReference type="GO" id="GO:0043726">
    <property type="term" value="F:5-amino-6-(5-phosphoribitylamino)uracil phosphatase activity"/>
    <property type="evidence" value="ECO:0007669"/>
    <property type="project" value="UniProtKB-EC"/>
</dbReference>
<name>A0ABS7YID2_9VIBR</name>
<dbReference type="PANTHER" id="PTHR46470">
    <property type="entry name" value="N-ACYLNEURAMINATE-9-PHOSPHATASE"/>
    <property type="match status" value="1"/>
</dbReference>
<dbReference type="Proteomes" id="UP001199044">
    <property type="component" value="Unassembled WGS sequence"/>
</dbReference>